<dbReference type="InterPro" id="IPR002197">
    <property type="entry name" value="HTH_Fis"/>
</dbReference>
<dbReference type="GO" id="GO:0006355">
    <property type="term" value="P:regulation of DNA-templated transcription"/>
    <property type="evidence" value="ECO:0007669"/>
    <property type="project" value="InterPro"/>
</dbReference>
<feature type="domain" description="Sigma-54 factor interaction" evidence="5">
    <location>
        <begin position="322"/>
        <end position="552"/>
    </location>
</feature>
<dbReference type="InterPro" id="IPR025662">
    <property type="entry name" value="Sigma_54_int_dom_ATP-bd_1"/>
</dbReference>
<evidence type="ECO:0000256" key="2">
    <source>
        <dbReference type="ARBA" id="ARBA00022840"/>
    </source>
</evidence>
<dbReference type="Pfam" id="PF00158">
    <property type="entry name" value="Sigma54_activat"/>
    <property type="match status" value="1"/>
</dbReference>
<dbReference type="Gene3D" id="3.30.450.20">
    <property type="entry name" value="PAS domain"/>
    <property type="match status" value="1"/>
</dbReference>
<dbReference type="InterPro" id="IPR027417">
    <property type="entry name" value="P-loop_NTPase"/>
</dbReference>
<dbReference type="RefSeq" id="WP_083047814.1">
    <property type="nucleotide sequence ID" value="NZ_MWQY01000002.1"/>
</dbReference>
<dbReference type="InterPro" id="IPR058031">
    <property type="entry name" value="AAA_lid_NorR"/>
</dbReference>
<keyword evidence="4" id="KW-0804">Transcription</keyword>
<dbReference type="Gene3D" id="1.10.8.60">
    <property type="match status" value="1"/>
</dbReference>
<dbReference type="PANTHER" id="PTHR32071">
    <property type="entry name" value="TRANSCRIPTIONAL REGULATORY PROTEIN"/>
    <property type="match status" value="1"/>
</dbReference>
<dbReference type="Pfam" id="PF25601">
    <property type="entry name" value="AAA_lid_14"/>
    <property type="match status" value="1"/>
</dbReference>
<dbReference type="SUPFAM" id="SSF159800">
    <property type="entry name" value="PrpR receptor domain-like"/>
    <property type="match status" value="1"/>
</dbReference>
<sequence length="645" mass="71816">MIELTFCVPYVSMMELVHKVFQEHPLFERIKKNILQVEVHDVPSLKLKGDVIIARGIAAESIRSLNSGIPLIELPISGYDIVHAIHACRERFGAKKIACIGSSFVMYGVSSIGKAMDVELVAHQVSSEEEGASFVRQAIAGDADAVVGGLMVTKIAEAAHFPAVMIESGYESIRQAVDEAVRTALISRAERARVERLRTIMDYSYEGIIAVDEQGKITLFNKLAGEILKSEKQNLIGSPIGEVLPEIGITRVLETGKEELEGLYNVKDSMISTNCVPLQIDSEIVGAVATFQKISRIQEVEERIRQKLFKKGLTAKYHFKDIIGYGEAISGAIELAMKYSEADSNILLDGETGTGKELFAQSIHNASKRRKGPFVAVNCAAIPEHLLESELFGYVEGAFTGAARAGKAGLFELAHRGTIFLDEVSELSLPFQARLLRVLQEKEIMRLGHDRVIPIDVRVIAASNVPLKDLVRSDRFRRDLLYRLDVLRITIPPLRERKEDIPLLLRNYIEQNSMRMKKQVPDVSPEAMSVLSEHSWPGNVRELINICERLAIIANDGGIDCETVYKVLDTDETQACSDREGDLFYIDTINSESFAKMEKGILVAALRQTMGNKKQAADLLGIDNSTLWRKMRKYNLDAEEVLFRK</sequence>
<dbReference type="PRINTS" id="PR01590">
    <property type="entry name" value="HTHFIS"/>
</dbReference>
<dbReference type="SUPFAM" id="SSF52540">
    <property type="entry name" value="P-loop containing nucleoside triphosphate hydrolases"/>
    <property type="match status" value="1"/>
</dbReference>
<dbReference type="FunFam" id="3.40.50.300:FF:000006">
    <property type="entry name" value="DNA-binding transcriptional regulator NtrC"/>
    <property type="match status" value="1"/>
</dbReference>
<dbReference type="InterPro" id="IPR010524">
    <property type="entry name" value="Sig_transdc_resp-reg_PrpR_N"/>
</dbReference>
<dbReference type="Gene3D" id="3.40.50.300">
    <property type="entry name" value="P-loop containing nucleotide triphosphate hydrolases"/>
    <property type="match status" value="1"/>
</dbReference>
<dbReference type="InterPro" id="IPR000014">
    <property type="entry name" value="PAS"/>
</dbReference>
<evidence type="ECO:0000259" key="6">
    <source>
        <dbReference type="PROSITE" id="PS50112"/>
    </source>
</evidence>
<dbReference type="CDD" id="cd00130">
    <property type="entry name" value="PAS"/>
    <property type="match status" value="1"/>
</dbReference>
<dbReference type="SMART" id="SM00382">
    <property type="entry name" value="AAA"/>
    <property type="match status" value="1"/>
</dbReference>
<dbReference type="PROSITE" id="PS00675">
    <property type="entry name" value="SIGMA54_INTERACT_1"/>
    <property type="match status" value="1"/>
</dbReference>
<dbReference type="Pfam" id="PF02954">
    <property type="entry name" value="HTH_8"/>
    <property type="match status" value="1"/>
</dbReference>
<dbReference type="Gene3D" id="3.40.50.2300">
    <property type="match status" value="1"/>
</dbReference>
<evidence type="ECO:0000256" key="4">
    <source>
        <dbReference type="ARBA" id="ARBA00023163"/>
    </source>
</evidence>
<dbReference type="CDD" id="cd00009">
    <property type="entry name" value="AAA"/>
    <property type="match status" value="1"/>
</dbReference>
<dbReference type="SMART" id="SM00091">
    <property type="entry name" value="PAS"/>
    <property type="match status" value="1"/>
</dbReference>
<dbReference type="EMBL" id="MWQY01000002">
    <property type="protein sequence ID" value="ORC37800.1"/>
    <property type="molecule type" value="Genomic_DNA"/>
</dbReference>
<dbReference type="InterPro" id="IPR025944">
    <property type="entry name" value="Sigma_54_int_dom_CS"/>
</dbReference>
<dbReference type="Gene3D" id="3.40.50.10660">
    <property type="entry name" value="PrpR receptor domain-like"/>
    <property type="match status" value="1"/>
</dbReference>
<dbReference type="STRING" id="1963862.B4O97_02005"/>
<reference evidence="7 8" key="1">
    <citation type="submission" date="2017-03" db="EMBL/GenBank/DDBJ databases">
        <title>Draft Genome sequence of Marispirochaeta sp. strain JC444.</title>
        <authorList>
            <person name="Shivani Y."/>
            <person name="Subhash Y."/>
            <person name="Sasikala C."/>
            <person name="Ramana C."/>
        </authorList>
    </citation>
    <scope>NUCLEOTIDE SEQUENCE [LARGE SCALE GENOMIC DNA]</scope>
    <source>
        <strain evidence="7 8">JC444</strain>
    </source>
</reference>
<dbReference type="NCBIfam" id="TIGR00229">
    <property type="entry name" value="sensory_box"/>
    <property type="match status" value="1"/>
</dbReference>
<dbReference type="PROSITE" id="PS50045">
    <property type="entry name" value="SIGMA54_INTERACT_4"/>
    <property type="match status" value="1"/>
</dbReference>
<organism evidence="7 8">
    <name type="scientific">Marispirochaeta aestuarii</name>
    <dbReference type="NCBI Taxonomy" id="1963862"/>
    <lineage>
        <taxon>Bacteria</taxon>
        <taxon>Pseudomonadati</taxon>
        <taxon>Spirochaetota</taxon>
        <taxon>Spirochaetia</taxon>
        <taxon>Spirochaetales</taxon>
        <taxon>Spirochaetaceae</taxon>
        <taxon>Marispirochaeta</taxon>
    </lineage>
</organism>
<dbReference type="GO" id="GO:0000156">
    <property type="term" value="F:phosphorelay response regulator activity"/>
    <property type="evidence" value="ECO:0007669"/>
    <property type="project" value="InterPro"/>
</dbReference>
<dbReference type="GO" id="GO:0005524">
    <property type="term" value="F:ATP binding"/>
    <property type="evidence" value="ECO:0007669"/>
    <property type="project" value="UniProtKB-KW"/>
</dbReference>
<gene>
    <name evidence="7" type="ORF">B4O97_02005</name>
</gene>
<evidence type="ECO:0000313" key="8">
    <source>
        <dbReference type="Proteomes" id="UP000192343"/>
    </source>
</evidence>
<evidence type="ECO:0000313" key="7">
    <source>
        <dbReference type="EMBL" id="ORC37800.1"/>
    </source>
</evidence>
<evidence type="ECO:0000256" key="3">
    <source>
        <dbReference type="ARBA" id="ARBA00023015"/>
    </source>
</evidence>
<dbReference type="InterPro" id="IPR002078">
    <property type="entry name" value="Sigma_54_int"/>
</dbReference>
<protein>
    <recommendedName>
        <fullName evidence="9">Sigma-54 factor interaction domain-containing protein</fullName>
    </recommendedName>
</protein>
<keyword evidence="3" id="KW-0805">Transcription regulation</keyword>
<dbReference type="InterPro" id="IPR013767">
    <property type="entry name" value="PAS_fold"/>
</dbReference>
<proteinExistence type="predicted"/>
<dbReference type="InterPro" id="IPR003593">
    <property type="entry name" value="AAA+_ATPase"/>
</dbReference>
<dbReference type="InterPro" id="IPR009057">
    <property type="entry name" value="Homeodomain-like_sf"/>
</dbReference>
<dbReference type="Pfam" id="PF00989">
    <property type="entry name" value="PAS"/>
    <property type="match status" value="1"/>
</dbReference>
<dbReference type="PROSITE" id="PS50112">
    <property type="entry name" value="PAS"/>
    <property type="match status" value="1"/>
</dbReference>
<dbReference type="Gene3D" id="1.10.10.60">
    <property type="entry name" value="Homeodomain-like"/>
    <property type="match status" value="1"/>
</dbReference>
<accession>A0A1Y1S3G3</accession>
<name>A0A1Y1S3G3_9SPIO</name>
<feature type="domain" description="PAS" evidence="6">
    <location>
        <begin position="193"/>
        <end position="237"/>
    </location>
</feature>
<comment type="caution">
    <text evidence="7">The sequence shown here is derived from an EMBL/GenBank/DDBJ whole genome shotgun (WGS) entry which is preliminary data.</text>
</comment>
<dbReference type="PROSITE" id="PS00688">
    <property type="entry name" value="SIGMA54_INTERACT_3"/>
    <property type="match status" value="1"/>
</dbReference>
<dbReference type="GO" id="GO:0043565">
    <property type="term" value="F:sequence-specific DNA binding"/>
    <property type="evidence" value="ECO:0007669"/>
    <property type="project" value="InterPro"/>
</dbReference>
<evidence type="ECO:0000256" key="1">
    <source>
        <dbReference type="ARBA" id="ARBA00022741"/>
    </source>
</evidence>
<dbReference type="PANTHER" id="PTHR32071:SF57">
    <property type="entry name" value="C4-DICARBOXYLATE TRANSPORT TRANSCRIPTIONAL REGULATORY PROTEIN DCTD"/>
    <property type="match status" value="1"/>
</dbReference>
<evidence type="ECO:0008006" key="9">
    <source>
        <dbReference type="Google" id="ProtNLM"/>
    </source>
</evidence>
<dbReference type="Proteomes" id="UP000192343">
    <property type="component" value="Unassembled WGS sequence"/>
</dbReference>
<evidence type="ECO:0000259" key="5">
    <source>
        <dbReference type="PROSITE" id="PS50045"/>
    </source>
</evidence>
<dbReference type="OrthoDB" id="9803970at2"/>
<dbReference type="AlphaFoldDB" id="A0A1Y1S3G3"/>
<dbReference type="SUPFAM" id="SSF46689">
    <property type="entry name" value="Homeodomain-like"/>
    <property type="match status" value="1"/>
</dbReference>
<keyword evidence="8" id="KW-1185">Reference proteome</keyword>
<dbReference type="InterPro" id="IPR035965">
    <property type="entry name" value="PAS-like_dom_sf"/>
</dbReference>
<dbReference type="Pfam" id="PF06506">
    <property type="entry name" value="PrpR_N"/>
    <property type="match status" value="1"/>
</dbReference>
<keyword evidence="1" id="KW-0547">Nucleotide-binding</keyword>
<dbReference type="SUPFAM" id="SSF55785">
    <property type="entry name" value="PYP-like sensor domain (PAS domain)"/>
    <property type="match status" value="1"/>
</dbReference>
<keyword evidence="2" id="KW-0067">ATP-binding</keyword>